<keyword evidence="3" id="KW-0547">Nucleotide-binding</keyword>
<feature type="domain" description="ABC transporter" evidence="7">
    <location>
        <begin position="55"/>
        <end position="326"/>
    </location>
</feature>
<evidence type="ECO:0000256" key="3">
    <source>
        <dbReference type="ARBA" id="ARBA00022741"/>
    </source>
</evidence>
<dbReference type="InterPro" id="IPR017871">
    <property type="entry name" value="ABC_transporter-like_CS"/>
</dbReference>
<dbReference type="PANTHER" id="PTHR24221:SF503">
    <property type="entry name" value="MITOCHONDRIAL POTASSIUM CHANNEL ATP-BINDING SUBUNIT"/>
    <property type="match status" value="1"/>
</dbReference>
<dbReference type="GO" id="GO:0016887">
    <property type="term" value="F:ATP hydrolysis activity"/>
    <property type="evidence" value="ECO:0007669"/>
    <property type="project" value="InterPro"/>
</dbReference>
<evidence type="ECO:0000256" key="5">
    <source>
        <dbReference type="ARBA" id="ARBA00022989"/>
    </source>
</evidence>
<dbReference type="Gene3D" id="3.40.50.300">
    <property type="entry name" value="P-loop containing nucleotide triphosphate hydrolases"/>
    <property type="match status" value="1"/>
</dbReference>
<dbReference type="AlphaFoldDB" id="A0A7G2CQ29"/>
<dbReference type="GO" id="GO:0042626">
    <property type="term" value="F:ATPase-coupled transmembrane transporter activity"/>
    <property type="evidence" value="ECO:0007669"/>
    <property type="project" value="TreeGrafter"/>
</dbReference>
<dbReference type="Pfam" id="PF00005">
    <property type="entry name" value="ABC_tran"/>
    <property type="match status" value="1"/>
</dbReference>
<dbReference type="InterPro" id="IPR003593">
    <property type="entry name" value="AAA+_ATPase"/>
</dbReference>
<gene>
    <name evidence="8" type="ORF">ADEAN_000941500</name>
</gene>
<keyword evidence="5" id="KW-1133">Transmembrane helix</keyword>
<evidence type="ECO:0000256" key="6">
    <source>
        <dbReference type="ARBA" id="ARBA00023136"/>
    </source>
</evidence>
<dbReference type="SUPFAM" id="SSF52540">
    <property type="entry name" value="P-loop containing nucleoside triphosphate hydrolases"/>
    <property type="match status" value="1"/>
</dbReference>
<name>A0A7G2CQ29_9TRYP</name>
<keyword evidence="4" id="KW-0067">ATP-binding</keyword>
<dbReference type="EMBL" id="LR877167">
    <property type="protein sequence ID" value="CAD2221880.1"/>
    <property type="molecule type" value="Genomic_DNA"/>
</dbReference>
<keyword evidence="2" id="KW-0812">Transmembrane</keyword>
<dbReference type="GO" id="GO:0016020">
    <property type="term" value="C:membrane"/>
    <property type="evidence" value="ECO:0007669"/>
    <property type="project" value="UniProtKB-SubCell"/>
</dbReference>
<dbReference type="VEuPathDB" id="TriTrypDB:ADEAN_000941500"/>
<dbReference type="PROSITE" id="PS50893">
    <property type="entry name" value="ABC_TRANSPORTER_2"/>
    <property type="match status" value="1"/>
</dbReference>
<reference evidence="8 9" key="1">
    <citation type="submission" date="2020-08" db="EMBL/GenBank/DDBJ databases">
        <authorList>
            <person name="Newling K."/>
            <person name="Davey J."/>
            <person name="Forrester S."/>
        </authorList>
    </citation>
    <scope>NUCLEOTIDE SEQUENCE [LARGE SCALE GENOMIC DNA]</scope>
    <source>
        <strain evidence="9">Crithidia deanei Carvalho (ATCC PRA-265)</strain>
    </source>
</reference>
<proteinExistence type="predicted"/>
<sequence length="334" mass="36765">MSAGESGGFAAKIGDARKASLRVFSVVDRVPDVDVFDPQRTATIAFPPAASGVDIQFQRTQFIYPARPAQLVLSSIDLHFSPGSNNGLMGQTGCGKSTIIQLLACFYAHRRGEIKLNSQWSLSNLDIRQWRQHISIVLQEPDLFSGTVRENILYSVRAGGKENEKKSSIAQGTVWDDEDGEEELPTEEEIMQAARWAGIHDDIMAMPEGYDTNVGYKGRALSGGQKQRVAIARGLLRRGTKLLLLDEATSALDNHTERVVQEGIEHYLQHRRQQGQPVTVVSIAHRLTTIQHCDQIVLLDAGRIKEQGSHAALMALGGEYKVRFELFTAGVEGS</sequence>
<evidence type="ECO:0000313" key="8">
    <source>
        <dbReference type="EMBL" id="CAD2221880.1"/>
    </source>
</evidence>
<dbReference type="InterPro" id="IPR036640">
    <property type="entry name" value="ABC1_TM_sf"/>
</dbReference>
<organism evidence="8 9">
    <name type="scientific">Angomonas deanei</name>
    <dbReference type="NCBI Taxonomy" id="59799"/>
    <lineage>
        <taxon>Eukaryota</taxon>
        <taxon>Discoba</taxon>
        <taxon>Euglenozoa</taxon>
        <taxon>Kinetoplastea</taxon>
        <taxon>Metakinetoplastina</taxon>
        <taxon>Trypanosomatida</taxon>
        <taxon>Trypanosomatidae</taxon>
        <taxon>Strigomonadinae</taxon>
        <taxon>Angomonas</taxon>
    </lineage>
</organism>
<dbReference type="InterPro" id="IPR027417">
    <property type="entry name" value="P-loop_NTPase"/>
</dbReference>
<evidence type="ECO:0000259" key="7">
    <source>
        <dbReference type="PROSITE" id="PS50893"/>
    </source>
</evidence>
<dbReference type="SMART" id="SM00382">
    <property type="entry name" value="AAA"/>
    <property type="match status" value="1"/>
</dbReference>
<comment type="subcellular location">
    <subcellularLocation>
        <location evidence="1">Membrane</location>
        <topology evidence="1">Multi-pass membrane protein</topology>
    </subcellularLocation>
</comment>
<dbReference type="GO" id="GO:0005524">
    <property type="term" value="F:ATP binding"/>
    <property type="evidence" value="ECO:0007669"/>
    <property type="project" value="UniProtKB-KW"/>
</dbReference>
<evidence type="ECO:0000256" key="4">
    <source>
        <dbReference type="ARBA" id="ARBA00022840"/>
    </source>
</evidence>
<evidence type="ECO:0000256" key="1">
    <source>
        <dbReference type="ARBA" id="ARBA00004141"/>
    </source>
</evidence>
<keyword evidence="6" id="KW-0472">Membrane</keyword>
<dbReference type="InterPro" id="IPR003439">
    <property type="entry name" value="ABC_transporter-like_ATP-bd"/>
</dbReference>
<dbReference type="PANTHER" id="PTHR24221">
    <property type="entry name" value="ATP-BINDING CASSETTE SUB-FAMILY B"/>
    <property type="match status" value="1"/>
</dbReference>
<protein>
    <submittedName>
        <fullName evidence="8">ABC transporter, putative</fullName>
    </submittedName>
</protein>
<keyword evidence="9" id="KW-1185">Reference proteome</keyword>
<accession>A0A7G2CQ29</accession>
<dbReference type="Gene3D" id="1.20.1560.10">
    <property type="entry name" value="ABC transporter type 1, transmembrane domain"/>
    <property type="match status" value="1"/>
</dbReference>
<dbReference type="PROSITE" id="PS00211">
    <property type="entry name" value="ABC_TRANSPORTER_1"/>
    <property type="match status" value="1"/>
</dbReference>
<dbReference type="FunFam" id="3.40.50.300:FF:000913">
    <property type="entry name" value="ABC multidrug transporter SitT"/>
    <property type="match status" value="1"/>
</dbReference>
<evidence type="ECO:0000256" key="2">
    <source>
        <dbReference type="ARBA" id="ARBA00022692"/>
    </source>
</evidence>
<dbReference type="InterPro" id="IPR039421">
    <property type="entry name" value="Type_1_exporter"/>
</dbReference>
<dbReference type="Proteomes" id="UP000515908">
    <property type="component" value="Chromosome 23"/>
</dbReference>
<evidence type="ECO:0000313" key="9">
    <source>
        <dbReference type="Proteomes" id="UP000515908"/>
    </source>
</evidence>